<evidence type="ECO:0000256" key="3">
    <source>
        <dbReference type="ARBA" id="ARBA00023008"/>
    </source>
</evidence>
<dbReference type="InterPro" id="IPR008922">
    <property type="entry name" value="Di-copper_centre_dom_sf"/>
</dbReference>
<gene>
    <name evidence="6" type="ORF">SAMN05216387_1073</name>
</gene>
<comment type="similarity">
    <text evidence="1">Belongs to the tyrosinase family.</text>
</comment>
<dbReference type="STRING" id="1233.SAMN05216387_1073"/>
<evidence type="ECO:0000259" key="5">
    <source>
        <dbReference type="PROSITE" id="PS00498"/>
    </source>
</evidence>
<dbReference type="Proteomes" id="UP000198620">
    <property type="component" value="Unassembled WGS sequence"/>
</dbReference>
<accession>A0A1H7NHR1</accession>
<dbReference type="Pfam" id="PF00264">
    <property type="entry name" value="Tyrosinase"/>
    <property type="match status" value="1"/>
</dbReference>
<keyword evidence="3" id="KW-0186">Copper</keyword>
<dbReference type="PROSITE" id="PS00497">
    <property type="entry name" value="TYROSINASE_1"/>
    <property type="match status" value="1"/>
</dbReference>
<dbReference type="EMBL" id="FOBH01000007">
    <property type="protein sequence ID" value="SEL22555.1"/>
    <property type="molecule type" value="Genomic_DNA"/>
</dbReference>
<dbReference type="PANTHER" id="PTHR11474:SF126">
    <property type="entry name" value="TYROSINASE-LIKE PROTEIN TYR-1-RELATED"/>
    <property type="match status" value="1"/>
</dbReference>
<dbReference type="GO" id="GO:0046872">
    <property type="term" value="F:metal ion binding"/>
    <property type="evidence" value="ECO:0007669"/>
    <property type="project" value="UniProtKB-KW"/>
</dbReference>
<evidence type="ECO:0000256" key="1">
    <source>
        <dbReference type="ARBA" id="ARBA00009928"/>
    </source>
</evidence>
<dbReference type="RefSeq" id="WP_090828804.1">
    <property type="nucleotide sequence ID" value="NZ_FOBH01000007.1"/>
</dbReference>
<protein>
    <submittedName>
        <fullName evidence="6">Tyrosinase</fullName>
    </submittedName>
</protein>
<dbReference type="InterPro" id="IPR002227">
    <property type="entry name" value="Tyrosinase_Cu-bd"/>
</dbReference>
<feature type="domain" description="Tyrosinase copper-binding" evidence="5">
    <location>
        <begin position="256"/>
        <end position="267"/>
    </location>
</feature>
<dbReference type="AlphaFoldDB" id="A0A1H7NHR1"/>
<proteinExistence type="inferred from homology"/>
<evidence type="ECO:0000259" key="4">
    <source>
        <dbReference type="PROSITE" id="PS00497"/>
    </source>
</evidence>
<dbReference type="PRINTS" id="PR00092">
    <property type="entry name" value="TYROSINASE"/>
</dbReference>
<evidence type="ECO:0000313" key="6">
    <source>
        <dbReference type="EMBL" id="SEL22555.1"/>
    </source>
</evidence>
<dbReference type="OrthoDB" id="2874181at2"/>
<feature type="domain" description="Tyrosinase copper-binding" evidence="4">
    <location>
        <begin position="74"/>
        <end position="91"/>
    </location>
</feature>
<sequence length="331" mass="36405">MAIRENILTSATARDQYIQGVKLLKNEFPGPTTANLGIAGPSRPVSTYDLFVVWHHVAMTTFTPPNQGDRNAAHRGPVFLPWHRFMLLQLEMNLQRVLGNDTTFGLPYWDWAQDGELAPARQGRAAIWGRSYMGGSGAPVATGPFAFNSVDPDSWRVRITASVNGQLIQVNRGLRRQLGAPVQGLPGPNRLPRKAHTAVALNQPVYDVAPWKTSSDGFRNLIEGWQDDPGIPPPSLHNRVHVFIGGDMSPSTSPNDPVFYLNHCNVDRVWESWMRPAPGGHGRVYAPAQSEPASLKGHRLNDTLNSLLSGSTTPAEMLDVSELYTYDSLTV</sequence>
<keyword evidence="7" id="KW-1185">Reference proteome</keyword>
<dbReference type="Gene3D" id="1.10.1280.10">
    <property type="entry name" value="Di-copper center containing domain from catechol oxidase"/>
    <property type="match status" value="1"/>
</dbReference>
<evidence type="ECO:0000313" key="7">
    <source>
        <dbReference type="Proteomes" id="UP000198620"/>
    </source>
</evidence>
<reference evidence="6 7" key="1">
    <citation type="submission" date="2016-10" db="EMBL/GenBank/DDBJ databases">
        <authorList>
            <person name="de Groot N.N."/>
        </authorList>
    </citation>
    <scope>NUCLEOTIDE SEQUENCE [LARGE SCALE GENOMIC DNA]</scope>
    <source>
        <strain evidence="6 7">Nv1</strain>
    </source>
</reference>
<organism evidence="6 7">
    <name type="scientific">Nitrosovibrio tenuis</name>
    <dbReference type="NCBI Taxonomy" id="1233"/>
    <lineage>
        <taxon>Bacteria</taxon>
        <taxon>Pseudomonadati</taxon>
        <taxon>Pseudomonadota</taxon>
        <taxon>Betaproteobacteria</taxon>
        <taxon>Nitrosomonadales</taxon>
        <taxon>Nitrosomonadaceae</taxon>
        <taxon>Nitrosovibrio</taxon>
    </lineage>
</organism>
<dbReference type="PROSITE" id="PS00498">
    <property type="entry name" value="TYROSINASE_2"/>
    <property type="match status" value="1"/>
</dbReference>
<dbReference type="SUPFAM" id="SSF48056">
    <property type="entry name" value="Di-copper centre-containing domain"/>
    <property type="match status" value="1"/>
</dbReference>
<dbReference type="InterPro" id="IPR050316">
    <property type="entry name" value="Tyrosinase/Hemocyanin"/>
</dbReference>
<evidence type="ECO:0000256" key="2">
    <source>
        <dbReference type="ARBA" id="ARBA00022723"/>
    </source>
</evidence>
<keyword evidence="2" id="KW-0479">Metal-binding</keyword>
<dbReference type="GO" id="GO:0016491">
    <property type="term" value="F:oxidoreductase activity"/>
    <property type="evidence" value="ECO:0007669"/>
    <property type="project" value="InterPro"/>
</dbReference>
<name>A0A1H7NHR1_9PROT</name>
<dbReference type="PANTHER" id="PTHR11474">
    <property type="entry name" value="TYROSINASE FAMILY MEMBER"/>
    <property type="match status" value="1"/>
</dbReference>